<keyword evidence="2" id="KW-1185">Reference proteome</keyword>
<dbReference type="AlphaFoldDB" id="A0A017HHL9"/>
<dbReference type="STRING" id="442562.Rumeso_04586"/>
<evidence type="ECO:0000313" key="2">
    <source>
        <dbReference type="Proteomes" id="UP000019666"/>
    </source>
</evidence>
<dbReference type="Proteomes" id="UP000019666">
    <property type="component" value="Unassembled WGS sequence"/>
</dbReference>
<organism evidence="1 2">
    <name type="scientific">Rubellimicrobium mesophilum DSM 19309</name>
    <dbReference type="NCBI Taxonomy" id="442562"/>
    <lineage>
        <taxon>Bacteria</taxon>
        <taxon>Pseudomonadati</taxon>
        <taxon>Pseudomonadota</taxon>
        <taxon>Alphaproteobacteria</taxon>
        <taxon>Rhodobacterales</taxon>
        <taxon>Roseobacteraceae</taxon>
        <taxon>Rubellimicrobium</taxon>
    </lineage>
</organism>
<dbReference type="HOGENOM" id="CLU_2976536_0_0_5"/>
<accession>A0A017HHL9</accession>
<evidence type="ECO:0008006" key="3">
    <source>
        <dbReference type="Google" id="ProtNLM"/>
    </source>
</evidence>
<dbReference type="RefSeq" id="WP_245639326.1">
    <property type="nucleotide sequence ID" value="NZ_KK088600.1"/>
</dbReference>
<protein>
    <recommendedName>
        <fullName evidence="3">SnoaL-like domain-containing protein</fullName>
    </recommendedName>
</protein>
<comment type="caution">
    <text evidence="1">The sequence shown here is derived from an EMBL/GenBank/DDBJ whole genome shotgun (WGS) entry which is preliminary data.</text>
</comment>
<dbReference type="EMBL" id="AOSK01000128">
    <property type="protein sequence ID" value="EYD73851.1"/>
    <property type="molecule type" value="Genomic_DNA"/>
</dbReference>
<proteinExistence type="predicted"/>
<gene>
    <name evidence="1" type="ORF">Rumeso_04586</name>
</gene>
<sequence>MTRDDLAATYRDCIACLDRQDWPSLGDFVRDDVGHNGERGIWTAIDGCWRRMSGRSRT</sequence>
<name>A0A017HHL9_9RHOB</name>
<evidence type="ECO:0000313" key="1">
    <source>
        <dbReference type="EMBL" id="EYD73851.1"/>
    </source>
</evidence>
<reference evidence="1 2" key="1">
    <citation type="submission" date="2013-02" db="EMBL/GenBank/DDBJ databases">
        <authorList>
            <person name="Fiebig A."/>
            <person name="Goeker M."/>
            <person name="Klenk H.-P.P."/>
        </authorList>
    </citation>
    <scope>NUCLEOTIDE SEQUENCE [LARGE SCALE GENOMIC DNA]</scope>
    <source>
        <strain evidence="1 2">DSM 19309</strain>
    </source>
</reference>